<dbReference type="RefSeq" id="WP_009790827.1">
    <property type="nucleotide sequence ID" value="NZ_JAHXNN010000010.1"/>
</dbReference>
<dbReference type="InterPro" id="IPR029045">
    <property type="entry name" value="ClpP/crotonase-like_dom_sf"/>
</dbReference>
<dbReference type="Gene3D" id="3.90.226.10">
    <property type="entry name" value="2-enoyl-CoA Hydratase, Chain A, domain 1"/>
    <property type="match status" value="1"/>
</dbReference>
<comment type="similarity">
    <text evidence="1 2">Belongs to the enoyl-CoA hydratase/isomerase family.</text>
</comment>
<dbReference type="InterPro" id="IPR018376">
    <property type="entry name" value="Enoyl-CoA_hyd/isom_CS"/>
</dbReference>
<dbReference type="PROSITE" id="PS00166">
    <property type="entry name" value="ENOYL_COA_HYDRATASE"/>
    <property type="match status" value="1"/>
</dbReference>
<sequence length="257" mass="28199">MYQTIIYEAEGKIAWIRLNRPEKLNAFTADLNSEIGQALREAGSDPRIRAIVITGEGRAFCSGEDLGSVSENTDHGEILRKRYNPMVMELYHCEKPVIAAVNGVAAGAGMSLALACDFRLVSDKASFIQSFIHVGLIPDAGNMFFLPRLIGQAKALELALLGEKVTAEEALRLGLATRVIPHESWEEGVRLFADRAAALPTAAAGLIKKQLKDCWELNLNDYLEEDAKGQRMAGLTRDHQEGVQAFLEKRKAAFIGM</sequence>
<evidence type="ECO:0000256" key="1">
    <source>
        <dbReference type="ARBA" id="ARBA00005254"/>
    </source>
</evidence>
<keyword evidence="3" id="KW-0413">Isomerase</keyword>
<dbReference type="Pfam" id="PF00378">
    <property type="entry name" value="ECH_1"/>
    <property type="match status" value="1"/>
</dbReference>
<dbReference type="Proteomes" id="UP000323732">
    <property type="component" value="Unassembled WGS sequence"/>
</dbReference>
<dbReference type="GO" id="GO:0016853">
    <property type="term" value="F:isomerase activity"/>
    <property type="evidence" value="ECO:0007669"/>
    <property type="project" value="UniProtKB-KW"/>
</dbReference>
<dbReference type="PANTHER" id="PTHR43802">
    <property type="entry name" value="ENOYL-COA HYDRATASE"/>
    <property type="match status" value="1"/>
</dbReference>
<evidence type="ECO:0000313" key="3">
    <source>
        <dbReference type="EMBL" id="TYS65410.1"/>
    </source>
</evidence>
<dbReference type="Gene3D" id="1.10.12.10">
    <property type="entry name" value="Lyase 2-enoyl-coa Hydratase, Chain A, domain 2"/>
    <property type="match status" value="1"/>
</dbReference>
<dbReference type="PANTHER" id="PTHR43802:SF1">
    <property type="entry name" value="IP11341P-RELATED"/>
    <property type="match status" value="1"/>
</dbReference>
<dbReference type="EMBL" id="VTES01000002">
    <property type="protein sequence ID" value="TYS65410.1"/>
    <property type="molecule type" value="Genomic_DNA"/>
</dbReference>
<name>A0A5D4SQ35_9BACI</name>
<dbReference type="AlphaFoldDB" id="A0A5D4SQ35"/>
<comment type="caution">
    <text evidence="3">The sequence shown here is derived from an EMBL/GenBank/DDBJ whole genome shotgun (WGS) entry which is preliminary data.</text>
</comment>
<evidence type="ECO:0000256" key="2">
    <source>
        <dbReference type="RuleBase" id="RU003707"/>
    </source>
</evidence>
<reference evidence="3 4" key="1">
    <citation type="submission" date="2019-08" db="EMBL/GenBank/DDBJ databases">
        <title>Bacillus genomes from the desert of Cuatro Cienegas, Coahuila.</title>
        <authorList>
            <person name="Olmedo-Alvarez G."/>
        </authorList>
    </citation>
    <scope>NUCLEOTIDE SEQUENCE [LARGE SCALE GENOMIC DNA]</scope>
    <source>
        <strain evidence="3 4">CH37_1T</strain>
    </source>
</reference>
<evidence type="ECO:0000313" key="4">
    <source>
        <dbReference type="Proteomes" id="UP000323732"/>
    </source>
</evidence>
<organism evidence="3 4">
    <name type="scientific">Bacillus infantis</name>
    <dbReference type="NCBI Taxonomy" id="324767"/>
    <lineage>
        <taxon>Bacteria</taxon>
        <taxon>Bacillati</taxon>
        <taxon>Bacillota</taxon>
        <taxon>Bacilli</taxon>
        <taxon>Bacillales</taxon>
        <taxon>Bacillaceae</taxon>
        <taxon>Bacillus</taxon>
    </lineage>
</organism>
<proteinExistence type="inferred from homology"/>
<dbReference type="CDD" id="cd06558">
    <property type="entry name" value="crotonase-like"/>
    <property type="match status" value="1"/>
</dbReference>
<dbReference type="InterPro" id="IPR014748">
    <property type="entry name" value="Enoyl-CoA_hydra_C"/>
</dbReference>
<dbReference type="SUPFAM" id="SSF52096">
    <property type="entry name" value="ClpP/crotonase"/>
    <property type="match status" value="1"/>
</dbReference>
<protein>
    <submittedName>
        <fullName evidence="3">2-(1,2-epoxy-1,2-dihydrophenyl)acetyl-CoA isomerase</fullName>
    </submittedName>
</protein>
<accession>A0A5D4SQ35</accession>
<gene>
    <name evidence="3" type="ORF">FZD47_08800</name>
</gene>
<dbReference type="InterPro" id="IPR001753">
    <property type="entry name" value="Enoyl-CoA_hydra/iso"/>
</dbReference>